<protein>
    <recommendedName>
        <fullName evidence="10">Monooxygenase</fullName>
    </recommendedName>
</protein>
<keyword evidence="4" id="KW-0274">FAD</keyword>
<evidence type="ECO:0008006" key="10">
    <source>
        <dbReference type="Google" id="ProtNLM"/>
    </source>
</evidence>
<dbReference type="AlphaFoldDB" id="A0A2A5WYS5"/>
<gene>
    <name evidence="8" type="ORF">CNE99_01335</name>
</gene>
<evidence type="ECO:0000313" key="9">
    <source>
        <dbReference type="Proteomes" id="UP000219327"/>
    </source>
</evidence>
<keyword evidence="7" id="KW-0503">Monooxygenase</keyword>
<evidence type="ECO:0000256" key="4">
    <source>
        <dbReference type="ARBA" id="ARBA00022827"/>
    </source>
</evidence>
<dbReference type="SUPFAM" id="SSF51905">
    <property type="entry name" value="FAD/NAD(P)-binding domain"/>
    <property type="match status" value="1"/>
</dbReference>
<dbReference type="Proteomes" id="UP000219327">
    <property type="component" value="Unassembled WGS sequence"/>
</dbReference>
<evidence type="ECO:0000256" key="5">
    <source>
        <dbReference type="ARBA" id="ARBA00022857"/>
    </source>
</evidence>
<comment type="caution">
    <text evidence="8">The sequence shown here is derived from an EMBL/GenBank/DDBJ whole genome shotgun (WGS) entry which is preliminary data.</text>
</comment>
<dbReference type="Pfam" id="PF00743">
    <property type="entry name" value="FMO-like"/>
    <property type="match status" value="1"/>
</dbReference>
<evidence type="ECO:0000313" key="8">
    <source>
        <dbReference type="EMBL" id="PDH41695.1"/>
    </source>
</evidence>
<sequence>MMAPSLMADEPMTNEHFDTVVIGTGFSGLLCTIHLKDAGVENICVFEMTGSVGGVWSYGGVGAYPGAACDVPAYTYLPFLDRTAFIPSKKYVSQPEIAGYAEMLTDHGGIRENIRFNRKVVELRCLDPEDGDTQVWQVSTIDNESGEAADVVTCQHVITANGPLTSPRMPEIPGMDEFKGESFHTARWDQAATLAGKRVGVIGTGASAAQVITSIVDDVEHLTVFQRTPTWCVPRNDEPTPQDITDKFKAGGYGEELRHVEWREEGPSTEGAVPFEALHNEEQNAAICAQIAAGIKMVVKDPALAETLTPDYPFFCKRALFIDDYYSTFNKPNVTLVDDPGGVVAVNKTGVEIARGDTFDVDVIIYATGFDSNFIPFPIIGRKGVTLAERFGANEDNNYQMTRPHSLWGMHVRDMPNFYMMIGPQSLNPVTNVTLLCEEQSKYITDLVTRMKANGQTTVEPFEVAVEKWTELCNTTSEGKVWLRCNNWYMKTTKTDAAAGRERSSGMWMASYAEYLRHILGYDGGTPEELLEFA</sequence>
<keyword evidence="5" id="KW-0521">NADP</keyword>
<dbReference type="InterPro" id="IPR036188">
    <property type="entry name" value="FAD/NAD-bd_sf"/>
</dbReference>
<organism evidence="8 9">
    <name type="scientific">OM182 bacterium MED-G24</name>
    <dbReference type="NCBI Taxonomy" id="1986255"/>
    <lineage>
        <taxon>Bacteria</taxon>
        <taxon>Pseudomonadati</taxon>
        <taxon>Pseudomonadota</taxon>
        <taxon>Gammaproteobacteria</taxon>
        <taxon>OMG group</taxon>
        <taxon>OM182 clade</taxon>
    </lineage>
</organism>
<dbReference type="Gene3D" id="3.50.50.60">
    <property type="entry name" value="FAD/NAD(P)-binding domain"/>
    <property type="match status" value="2"/>
</dbReference>
<comment type="cofactor">
    <cofactor evidence="1">
        <name>FAD</name>
        <dbReference type="ChEBI" id="CHEBI:57692"/>
    </cofactor>
</comment>
<comment type="similarity">
    <text evidence="2">Belongs to the FAD-binding monooxygenase family.</text>
</comment>
<proteinExistence type="inferred from homology"/>
<evidence type="ECO:0000256" key="7">
    <source>
        <dbReference type="ARBA" id="ARBA00023033"/>
    </source>
</evidence>
<dbReference type="InterPro" id="IPR050775">
    <property type="entry name" value="FAD-binding_Monooxygenases"/>
</dbReference>
<dbReference type="GO" id="GO:0050660">
    <property type="term" value="F:flavin adenine dinucleotide binding"/>
    <property type="evidence" value="ECO:0007669"/>
    <property type="project" value="InterPro"/>
</dbReference>
<dbReference type="PANTHER" id="PTHR43098:SF3">
    <property type="entry name" value="L-ORNITHINE N(5)-MONOOXYGENASE-RELATED"/>
    <property type="match status" value="1"/>
</dbReference>
<evidence type="ECO:0000256" key="1">
    <source>
        <dbReference type="ARBA" id="ARBA00001974"/>
    </source>
</evidence>
<accession>A0A2A5WYS5</accession>
<dbReference type="InterPro" id="IPR020946">
    <property type="entry name" value="Flavin_mOase-like"/>
</dbReference>
<evidence type="ECO:0000256" key="6">
    <source>
        <dbReference type="ARBA" id="ARBA00023002"/>
    </source>
</evidence>
<keyword evidence="3" id="KW-0285">Flavoprotein</keyword>
<keyword evidence="6" id="KW-0560">Oxidoreductase</keyword>
<evidence type="ECO:0000256" key="2">
    <source>
        <dbReference type="ARBA" id="ARBA00010139"/>
    </source>
</evidence>
<name>A0A2A5WYS5_9GAMM</name>
<evidence type="ECO:0000256" key="3">
    <source>
        <dbReference type="ARBA" id="ARBA00022630"/>
    </source>
</evidence>
<dbReference type="EMBL" id="NTKD01000003">
    <property type="protein sequence ID" value="PDH41695.1"/>
    <property type="molecule type" value="Genomic_DNA"/>
</dbReference>
<reference evidence="8 9" key="1">
    <citation type="submission" date="2017-08" db="EMBL/GenBank/DDBJ databases">
        <title>Fine stratification of microbial communities through a metagenomic profile of the photic zone.</title>
        <authorList>
            <person name="Haro-Moreno J.M."/>
            <person name="Lopez-Perez M."/>
            <person name="De La Torre J."/>
            <person name="Picazo A."/>
            <person name="Camacho A."/>
            <person name="Rodriguez-Valera F."/>
        </authorList>
    </citation>
    <scope>NUCLEOTIDE SEQUENCE [LARGE SCALE GENOMIC DNA]</scope>
    <source>
        <strain evidence="8">MED-G24</strain>
    </source>
</reference>
<dbReference type="GO" id="GO:0004499">
    <property type="term" value="F:N,N-dimethylaniline monooxygenase activity"/>
    <property type="evidence" value="ECO:0007669"/>
    <property type="project" value="InterPro"/>
</dbReference>
<dbReference type="PANTHER" id="PTHR43098">
    <property type="entry name" value="L-ORNITHINE N(5)-MONOOXYGENASE-RELATED"/>
    <property type="match status" value="1"/>
</dbReference>
<dbReference type="GO" id="GO:0050661">
    <property type="term" value="F:NADP binding"/>
    <property type="evidence" value="ECO:0007669"/>
    <property type="project" value="InterPro"/>
</dbReference>